<sequence>MLVSKFEMPDDVNVFSKSKRKGFVVDDVDMEDKVNGIFALDALPVEIVAKIGSQLGFNDVVSFRQSSQAMNQVYREFRGLMKGPEIHVFVNIEEGQVVTSFRGHRQYRGATHLVLRSDRPMIFRNAEITLTIRLGETPMTPEAAAEILETFEKSQIVRIQLRAESCSWITKDLINELESPSVELNVRRYHECIPEVRNLTDLKIRQEMYFFQLQTILAINLPSLSVHVTIASLPKVFECIDEWRESRRDILSWFFKIPFVEINPTFPRLEIDWRRSVMDRIDRTARLRMHTRIGALEEGDAMQYQTISWVMS</sequence>
<dbReference type="KEGG" id="crq:GCK72_016636"/>
<evidence type="ECO:0000313" key="2">
    <source>
        <dbReference type="Proteomes" id="UP000483820"/>
    </source>
</evidence>
<gene>
    <name evidence="1" type="ORF">GCK72_016636</name>
</gene>
<dbReference type="AlphaFoldDB" id="A0A6A5G561"/>
<comment type="caution">
    <text evidence="1">The sequence shown here is derived from an EMBL/GenBank/DDBJ whole genome shotgun (WGS) entry which is preliminary data.</text>
</comment>
<dbReference type="GeneID" id="9799721"/>
<protein>
    <recommendedName>
        <fullName evidence="3">F-box domain-containing protein</fullName>
    </recommendedName>
</protein>
<name>A0A6A5G561_CAERE</name>
<reference evidence="1 2" key="1">
    <citation type="submission" date="2019-12" db="EMBL/GenBank/DDBJ databases">
        <title>Chromosome-level assembly of the Caenorhabditis remanei genome.</title>
        <authorList>
            <person name="Teterina A.A."/>
            <person name="Willis J.H."/>
            <person name="Phillips P.C."/>
        </authorList>
    </citation>
    <scope>NUCLEOTIDE SEQUENCE [LARGE SCALE GENOMIC DNA]</scope>
    <source>
        <strain evidence="1 2">PX506</strain>
        <tissue evidence="1">Whole organism</tissue>
    </source>
</reference>
<accession>A0A6A5G561</accession>
<dbReference type="CTD" id="9799721"/>
<dbReference type="Proteomes" id="UP000483820">
    <property type="component" value="Chromosome V"/>
</dbReference>
<dbReference type="RefSeq" id="XP_003092409.2">
    <property type="nucleotide sequence ID" value="XM_003092361.2"/>
</dbReference>
<evidence type="ECO:0000313" key="1">
    <source>
        <dbReference type="EMBL" id="KAF1750090.1"/>
    </source>
</evidence>
<organism evidence="1 2">
    <name type="scientific">Caenorhabditis remanei</name>
    <name type="common">Caenorhabditis vulgaris</name>
    <dbReference type="NCBI Taxonomy" id="31234"/>
    <lineage>
        <taxon>Eukaryota</taxon>
        <taxon>Metazoa</taxon>
        <taxon>Ecdysozoa</taxon>
        <taxon>Nematoda</taxon>
        <taxon>Chromadorea</taxon>
        <taxon>Rhabditida</taxon>
        <taxon>Rhabditina</taxon>
        <taxon>Rhabditomorpha</taxon>
        <taxon>Rhabditoidea</taxon>
        <taxon>Rhabditidae</taxon>
        <taxon>Peloderinae</taxon>
        <taxon>Caenorhabditis</taxon>
    </lineage>
</organism>
<proteinExistence type="predicted"/>
<evidence type="ECO:0008006" key="3">
    <source>
        <dbReference type="Google" id="ProtNLM"/>
    </source>
</evidence>
<dbReference type="EMBL" id="WUAV01000005">
    <property type="protein sequence ID" value="KAF1750090.1"/>
    <property type="molecule type" value="Genomic_DNA"/>
</dbReference>